<dbReference type="EMBL" id="GBXM01081902">
    <property type="protein sequence ID" value="JAH26675.1"/>
    <property type="molecule type" value="Transcribed_RNA"/>
</dbReference>
<name>A0A0E9RDV4_ANGAN</name>
<reference evidence="1" key="2">
    <citation type="journal article" date="2015" name="Fish Shellfish Immunol.">
        <title>Early steps in the European eel (Anguilla anguilla)-Vibrio vulnificus interaction in the gills: Role of the RtxA13 toxin.</title>
        <authorList>
            <person name="Callol A."/>
            <person name="Pajuelo D."/>
            <person name="Ebbesson L."/>
            <person name="Teles M."/>
            <person name="MacKenzie S."/>
            <person name="Amaro C."/>
        </authorList>
    </citation>
    <scope>NUCLEOTIDE SEQUENCE</scope>
</reference>
<evidence type="ECO:0000313" key="1">
    <source>
        <dbReference type="EMBL" id="JAH26675.1"/>
    </source>
</evidence>
<reference evidence="1" key="1">
    <citation type="submission" date="2014-11" db="EMBL/GenBank/DDBJ databases">
        <authorList>
            <person name="Amaro Gonzalez C."/>
        </authorList>
    </citation>
    <scope>NUCLEOTIDE SEQUENCE</scope>
</reference>
<proteinExistence type="predicted"/>
<organism evidence="1">
    <name type="scientific">Anguilla anguilla</name>
    <name type="common">European freshwater eel</name>
    <name type="synonym">Muraena anguilla</name>
    <dbReference type="NCBI Taxonomy" id="7936"/>
    <lineage>
        <taxon>Eukaryota</taxon>
        <taxon>Metazoa</taxon>
        <taxon>Chordata</taxon>
        <taxon>Craniata</taxon>
        <taxon>Vertebrata</taxon>
        <taxon>Euteleostomi</taxon>
        <taxon>Actinopterygii</taxon>
        <taxon>Neopterygii</taxon>
        <taxon>Teleostei</taxon>
        <taxon>Anguilliformes</taxon>
        <taxon>Anguillidae</taxon>
        <taxon>Anguilla</taxon>
    </lineage>
</organism>
<accession>A0A0E9RDV4</accession>
<protein>
    <submittedName>
        <fullName evidence="1">Uncharacterized protein</fullName>
    </submittedName>
</protein>
<sequence>MGVQAVFSTDIHKDILSTSVQSLKNMGLAT</sequence>
<dbReference type="AlphaFoldDB" id="A0A0E9RDV4"/>